<evidence type="ECO:0000256" key="1">
    <source>
        <dbReference type="SAM" id="MobiDB-lite"/>
    </source>
</evidence>
<evidence type="ECO:0000313" key="3">
    <source>
        <dbReference type="Proteomes" id="UP000824540"/>
    </source>
</evidence>
<gene>
    <name evidence="2" type="ORF">JZ751_028678</name>
</gene>
<dbReference type="Proteomes" id="UP000824540">
    <property type="component" value="Unassembled WGS sequence"/>
</dbReference>
<protein>
    <submittedName>
        <fullName evidence="2">Uncharacterized protein</fullName>
    </submittedName>
</protein>
<organism evidence="2 3">
    <name type="scientific">Albula glossodonta</name>
    <name type="common">roundjaw bonefish</name>
    <dbReference type="NCBI Taxonomy" id="121402"/>
    <lineage>
        <taxon>Eukaryota</taxon>
        <taxon>Metazoa</taxon>
        <taxon>Chordata</taxon>
        <taxon>Craniata</taxon>
        <taxon>Vertebrata</taxon>
        <taxon>Euteleostomi</taxon>
        <taxon>Actinopterygii</taxon>
        <taxon>Neopterygii</taxon>
        <taxon>Teleostei</taxon>
        <taxon>Albuliformes</taxon>
        <taxon>Albulidae</taxon>
        <taxon>Albula</taxon>
    </lineage>
</organism>
<keyword evidence="3" id="KW-1185">Reference proteome</keyword>
<proteinExistence type="predicted"/>
<sequence>MSAKVDLEVLAMGRDNPAAEAPETLPANESPAQKPHPQATTTLIVPATAHAVEKGGLSHGALDMAKESCDPQSATLLPQVGGTCSIVHVLEWKEGVALLPGSNLKFRMRECGTLEVVNDEKVTCIDPAAGGAVGKQGIDKRPEQKTGTIKVRMKFAIKNSGKMQKSYKFCLLPLILIVNFHFVNCQ</sequence>
<reference evidence="2" key="1">
    <citation type="thesis" date="2021" institute="BYU ScholarsArchive" country="Provo, UT, USA">
        <title>Applications of and Algorithms for Genome Assembly and Genomic Analyses with an Emphasis on Marine Teleosts.</title>
        <authorList>
            <person name="Pickett B.D."/>
        </authorList>
    </citation>
    <scope>NUCLEOTIDE SEQUENCE</scope>
    <source>
        <strain evidence="2">HI-2016</strain>
    </source>
</reference>
<accession>A0A8T2NM54</accession>
<name>A0A8T2NM54_9TELE</name>
<dbReference type="AlphaFoldDB" id="A0A8T2NM54"/>
<evidence type="ECO:0000313" key="2">
    <source>
        <dbReference type="EMBL" id="KAG9337487.1"/>
    </source>
</evidence>
<feature type="region of interest" description="Disordered" evidence="1">
    <location>
        <begin position="14"/>
        <end position="37"/>
    </location>
</feature>
<dbReference type="OrthoDB" id="9387838at2759"/>
<dbReference type="EMBL" id="JAFBMS010000087">
    <property type="protein sequence ID" value="KAG9337487.1"/>
    <property type="molecule type" value="Genomic_DNA"/>
</dbReference>
<comment type="caution">
    <text evidence="2">The sequence shown here is derived from an EMBL/GenBank/DDBJ whole genome shotgun (WGS) entry which is preliminary data.</text>
</comment>